<organism evidence="1 2">
    <name type="scientific">Gigaspora margarita</name>
    <dbReference type="NCBI Taxonomy" id="4874"/>
    <lineage>
        <taxon>Eukaryota</taxon>
        <taxon>Fungi</taxon>
        <taxon>Fungi incertae sedis</taxon>
        <taxon>Mucoromycota</taxon>
        <taxon>Glomeromycotina</taxon>
        <taxon>Glomeromycetes</taxon>
        <taxon>Diversisporales</taxon>
        <taxon>Gigasporaceae</taxon>
        <taxon>Gigaspora</taxon>
    </lineage>
</organism>
<reference evidence="1 2" key="1">
    <citation type="submission" date="2021-06" db="EMBL/GenBank/DDBJ databases">
        <authorList>
            <person name="Kallberg Y."/>
            <person name="Tangrot J."/>
            <person name="Rosling A."/>
        </authorList>
    </citation>
    <scope>NUCLEOTIDE SEQUENCE [LARGE SCALE GENOMIC DNA]</scope>
    <source>
        <strain evidence="1 2">120-4 pot B 10/14</strain>
    </source>
</reference>
<dbReference type="Proteomes" id="UP000789901">
    <property type="component" value="Unassembled WGS sequence"/>
</dbReference>
<protein>
    <submittedName>
        <fullName evidence="1">36508_t:CDS:1</fullName>
    </submittedName>
</protein>
<name>A0ABN7V2W6_GIGMA</name>
<sequence>MEEWQCAITICPKVPCQRIKTVTDWVWERAQDNGTLPAYLQVSQEVCQRCYNGLMQSSVAMKEHTKATSNTQQLDANTLDPEANTREKRLNKLFDHQSTWKRYPLSYRDLKVIQVQENIPEEAQENITEEFISETNEDDDNVIIIGSNEDTVLDSLLQKLKELQQ</sequence>
<accession>A0ABN7V2W6</accession>
<evidence type="ECO:0000313" key="1">
    <source>
        <dbReference type="EMBL" id="CAG8723604.1"/>
    </source>
</evidence>
<evidence type="ECO:0000313" key="2">
    <source>
        <dbReference type="Proteomes" id="UP000789901"/>
    </source>
</evidence>
<keyword evidence="2" id="KW-1185">Reference proteome</keyword>
<dbReference type="EMBL" id="CAJVQB010008823">
    <property type="protein sequence ID" value="CAG8723604.1"/>
    <property type="molecule type" value="Genomic_DNA"/>
</dbReference>
<gene>
    <name evidence="1" type="ORF">GMARGA_LOCUS13731</name>
</gene>
<comment type="caution">
    <text evidence="1">The sequence shown here is derived from an EMBL/GenBank/DDBJ whole genome shotgun (WGS) entry which is preliminary data.</text>
</comment>
<proteinExistence type="predicted"/>